<dbReference type="CDD" id="cd05233">
    <property type="entry name" value="SDR_c"/>
    <property type="match status" value="1"/>
</dbReference>
<comment type="similarity">
    <text evidence="1">Belongs to the short-chain dehydrogenases/reductases (SDR) family.</text>
</comment>
<dbReference type="InterPro" id="IPR020904">
    <property type="entry name" value="Sc_DH/Rdtase_CS"/>
</dbReference>
<dbReference type="GO" id="GO:0016616">
    <property type="term" value="F:oxidoreductase activity, acting on the CH-OH group of donors, NAD or NADP as acceptor"/>
    <property type="evidence" value="ECO:0007669"/>
    <property type="project" value="UniProtKB-ARBA"/>
</dbReference>
<dbReference type="EMBL" id="QPMH01000005">
    <property type="protein sequence ID" value="RDD62517.1"/>
    <property type="molecule type" value="Genomic_DNA"/>
</dbReference>
<dbReference type="Gene3D" id="3.40.50.720">
    <property type="entry name" value="NAD(P)-binding Rossmann-like Domain"/>
    <property type="match status" value="1"/>
</dbReference>
<evidence type="ECO:0000259" key="2">
    <source>
        <dbReference type="SMART" id="SM00822"/>
    </source>
</evidence>
<dbReference type="AlphaFoldDB" id="A0A369TEE5"/>
<dbReference type="PROSITE" id="PS00061">
    <property type="entry name" value="ADH_SHORT"/>
    <property type="match status" value="1"/>
</dbReference>
<dbReference type="InterPro" id="IPR002347">
    <property type="entry name" value="SDR_fam"/>
</dbReference>
<proteinExistence type="inferred from homology"/>
<dbReference type="PANTHER" id="PTHR42760:SF123">
    <property type="entry name" value="OXIDOREDUCTASE"/>
    <property type="match status" value="1"/>
</dbReference>
<dbReference type="GO" id="GO:0030497">
    <property type="term" value="P:fatty acid elongation"/>
    <property type="evidence" value="ECO:0007669"/>
    <property type="project" value="TreeGrafter"/>
</dbReference>
<dbReference type="FunFam" id="3.40.50.720:FF:000084">
    <property type="entry name" value="Short-chain dehydrogenase reductase"/>
    <property type="match status" value="1"/>
</dbReference>
<accession>A0A369TEE5</accession>
<gene>
    <name evidence="3" type="ORF">DRB17_07685</name>
</gene>
<feature type="domain" description="Ketoreductase" evidence="2">
    <location>
        <begin position="12"/>
        <end position="191"/>
    </location>
</feature>
<name>A0A369TEE5_9PROT</name>
<keyword evidence="4" id="KW-1185">Reference proteome</keyword>
<evidence type="ECO:0000313" key="3">
    <source>
        <dbReference type="EMBL" id="RDD62517.1"/>
    </source>
</evidence>
<evidence type="ECO:0000256" key="1">
    <source>
        <dbReference type="ARBA" id="ARBA00006484"/>
    </source>
</evidence>
<dbReference type="Proteomes" id="UP000253941">
    <property type="component" value="Unassembled WGS sequence"/>
</dbReference>
<dbReference type="InterPro" id="IPR057326">
    <property type="entry name" value="KR_dom"/>
</dbReference>
<reference evidence="3 4" key="1">
    <citation type="submission" date="2018-07" db="EMBL/GenBank/DDBJ databases">
        <title>Venubactetium sediminum gen. nov., sp. nov., isolated from a marine solar saltern.</title>
        <authorList>
            <person name="Wang S."/>
        </authorList>
    </citation>
    <scope>NUCLEOTIDE SEQUENCE [LARGE SCALE GENOMIC DNA]</scope>
    <source>
        <strain evidence="3 4">WD2A32</strain>
    </source>
</reference>
<dbReference type="PRINTS" id="PR00081">
    <property type="entry name" value="GDHRDH"/>
</dbReference>
<protein>
    <submittedName>
        <fullName evidence="3">SDR family NAD(P)-dependent oxidoreductase</fullName>
    </submittedName>
</protein>
<dbReference type="SMART" id="SM00822">
    <property type="entry name" value="PKS_KR"/>
    <property type="match status" value="1"/>
</dbReference>
<dbReference type="PANTHER" id="PTHR42760">
    <property type="entry name" value="SHORT-CHAIN DEHYDROGENASES/REDUCTASES FAMILY MEMBER"/>
    <property type="match status" value="1"/>
</dbReference>
<dbReference type="InterPro" id="IPR036291">
    <property type="entry name" value="NAD(P)-bd_dom_sf"/>
</dbReference>
<sequence length="261" mass="27273">MRGNILMRLKDKVAFVTGGASGIGRAVCERFAAEGAAVAIADIDDRKAIQVSDLLGLRKARAMAVGVDVRDEEAVEAAFDAAEASLGPIDILVNSAAVPQVVKFLDLSVAEFRRLIDTNLTGTFIPAHEAAKRMAARGKGRIVNLGSITGQRAITGRGAYSVAKGGVHQLTRLMATELGDYGVTVNAVAPGPVDTPLAQAMHDEATRRAWTGHLAVKRYATVEEIAAAVLHLASDEAASTTGTILNVDSGFNAVGMLLDLD</sequence>
<dbReference type="PRINTS" id="PR00080">
    <property type="entry name" value="SDRFAMILY"/>
</dbReference>
<dbReference type="SUPFAM" id="SSF51735">
    <property type="entry name" value="NAD(P)-binding Rossmann-fold domains"/>
    <property type="match status" value="1"/>
</dbReference>
<dbReference type="Pfam" id="PF13561">
    <property type="entry name" value="adh_short_C2"/>
    <property type="match status" value="1"/>
</dbReference>
<evidence type="ECO:0000313" key="4">
    <source>
        <dbReference type="Proteomes" id="UP000253941"/>
    </source>
</evidence>
<organism evidence="3 4">
    <name type="scientific">Ferruginivarius sediminum</name>
    <dbReference type="NCBI Taxonomy" id="2661937"/>
    <lineage>
        <taxon>Bacteria</taxon>
        <taxon>Pseudomonadati</taxon>
        <taxon>Pseudomonadota</taxon>
        <taxon>Alphaproteobacteria</taxon>
        <taxon>Rhodospirillales</taxon>
        <taxon>Rhodospirillaceae</taxon>
        <taxon>Ferruginivarius</taxon>
    </lineage>
</organism>
<comment type="caution">
    <text evidence="3">The sequence shown here is derived from an EMBL/GenBank/DDBJ whole genome shotgun (WGS) entry which is preliminary data.</text>
</comment>